<evidence type="ECO:0000256" key="1">
    <source>
        <dbReference type="SAM" id="MobiDB-lite"/>
    </source>
</evidence>
<feature type="compositionally biased region" description="Basic and acidic residues" evidence="1">
    <location>
        <begin position="131"/>
        <end position="142"/>
    </location>
</feature>
<feature type="region of interest" description="Disordered" evidence="1">
    <location>
        <begin position="126"/>
        <end position="160"/>
    </location>
</feature>
<proteinExistence type="predicted"/>
<name>A0A3M9N2L2_9BACT</name>
<dbReference type="RefSeq" id="WP_123132103.1">
    <property type="nucleotide sequence ID" value="NZ_RJJE01000003.1"/>
</dbReference>
<evidence type="ECO:0008006" key="5">
    <source>
        <dbReference type="Google" id="ProtNLM"/>
    </source>
</evidence>
<dbReference type="Proteomes" id="UP000271010">
    <property type="component" value="Unassembled WGS sequence"/>
</dbReference>
<dbReference type="AlphaFoldDB" id="A0A3M9N2L2"/>
<sequence>MKKVFVMLSLGLLVAGTSFAQDAPVKERKARTERSGREGGRKENITPEQKAEKRAQMLTKKYNLTQAQQEKVKALYLQQAQERTAFKAQRDANAPGNQQQREAMKAKHEQWNAEFQKILTKEQYAQYQNDQKARASRFEGKGGHKGHKMKNRAQKAEQKS</sequence>
<feature type="compositionally biased region" description="Basic and acidic residues" evidence="1">
    <location>
        <begin position="24"/>
        <end position="52"/>
    </location>
</feature>
<gene>
    <name evidence="3" type="ORF">EFA69_05520</name>
</gene>
<feature type="region of interest" description="Disordered" evidence="1">
    <location>
        <begin position="87"/>
        <end position="109"/>
    </location>
</feature>
<feature type="signal peptide" evidence="2">
    <location>
        <begin position="1"/>
        <end position="20"/>
    </location>
</feature>
<keyword evidence="4" id="KW-1185">Reference proteome</keyword>
<dbReference type="OrthoDB" id="853708at2"/>
<evidence type="ECO:0000256" key="2">
    <source>
        <dbReference type="SAM" id="SignalP"/>
    </source>
</evidence>
<feature type="chain" id="PRO_5018112204" description="DUF4890 domain-containing protein" evidence="2">
    <location>
        <begin position="21"/>
        <end position="160"/>
    </location>
</feature>
<feature type="compositionally biased region" description="Basic residues" evidence="1">
    <location>
        <begin position="143"/>
        <end position="153"/>
    </location>
</feature>
<dbReference type="EMBL" id="RJJE01000003">
    <property type="protein sequence ID" value="RNI31966.1"/>
    <property type="molecule type" value="Genomic_DNA"/>
</dbReference>
<organism evidence="3 4">
    <name type="scientific">Rufibacter immobilis</name>
    <dbReference type="NCBI Taxonomy" id="1348778"/>
    <lineage>
        <taxon>Bacteria</taxon>
        <taxon>Pseudomonadati</taxon>
        <taxon>Bacteroidota</taxon>
        <taxon>Cytophagia</taxon>
        <taxon>Cytophagales</taxon>
        <taxon>Hymenobacteraceae</taxon>
        <taxon>Rufibacter</taxon>
    </lineage>
</organism>
<feature type="region of interest" description="Disordered" evidence="1">
    <location>
        <begin position="21"/>
        <end position="52"/>
    </location>
</feature>
<accession>A0A3M9N2L2</accession>
<evidence type="ECO:0000313" key="4">
    <source>
        <dbReference type="Proteomes" id="UP000271010"/>
    </source>
</evidence>
<evidence type="ECO:0000313" key="3">
    <source>
        <dbReference type="EMBL" id="RNI31966.1"/>
    </source>
</evidence>
<keyword evidence="2" id="KW-0732">Signal</keyword>
<protein>
    <recommendedName>
        <fullName evidence="5">DUF4890 domain-containing protein</fullName>
    </recommendedName>
</protein>
<reference evidence="3 4" key="1">
    <citation type="submission" date="2018-11" db="EMBL/GenBank/DDBJ databases">
        <title>Rufibacter latericius sp. nov., isolated from water in Baiyang Lake.</title>
        <authorList>
            <person name="Yang Y."/>
        </authorList>
    </citation>
    <scope>NUCLEOTIDE SEQUENCE [LARGE SCALE GENOMIC DNA]</scope>
    <source>
        <strain evidence="3 4">MCC P1</strain>
    </source>
</reference>
<comment type="caution">
    <text evidence="3">The sequence shown here is derived from an EMBL/GenBank/DDBJ whole genome shotgun (WGS) entry which is preliminary data.</text>
</comment>